<dbReference type="AlphaFoldDB" id="A0A381YAX6"/>
<reference evidence="1" key="1">
    <citation type="submission" date="2018-05" db="EMBL/GenBank/DDBJ databases">
        <authorList>
            <person name="Lanie J.A."/>
            <person name="Ng W.-L."/>
            <person name="Kazmierczak K.M."/>
            <person name="Andrzejewski T.M."/>
            <person name="Davidsen T.M."/>
            <person name="Wayne K.J."/>
            <person name="Tettelin H."/>
            <person name="Glass J.I."/>
            <person name="Rusch D."/>
            <person name="Podicherti R."/>
            <person name="Tsui H.-C.T."/>
            <person name="Winkler M.E."/>
        </authorList>
    </citation>
    <scope>NUCLEOTIDE SEQUENCE</scope>
</reference>
<protein>
    <submittedName>
        <fullName evidence="1">Uncharacterized protein</fullName>
    </submittedName>
</protein>
<evidence type="ECO:0000313" key="1">
    <source>
        <dbReference type="EMBL" id="SVA74040.1"/>
    </source>
</evidence>
<accession>A0A381YAX6</accession>
<gene>
    <name evidence="1" type="ORF">METZ01_LOCUS126894</name>
</gene>
<name>A0A381YAX6_9ZZZZ</name>
<proteinExistence type="predicted"/>
<dbReference type="EMBL" id="UINC01017768">
    <property type="protein sequence ID" value="SVA74040.1"/>
    <property type="molecule type" value="Genomic_DNA"/>
</dbReference>
<organism evidence="1">
    <name type="scientific">marine metagenome</name>
    <dbReference type="NCBI Taxonomy" id="408172"/>
    <lineage>
        <taxon>unclassified sequences</taxon>
        <taxon>metagenomes</taxon>
        <taxon>ecological metagenomes</taxon>
    </lineage>
</organism>
<sequence length="443" mass="44678">MDKLDIAMLEDVGTSANQLVQLDGSAKLPALDGSNLTNLNTAELTGGFPAADASAFTNLTAENLNGTIPDAVFPTILPARNAQALTNLNAANLSGTMPSTVTLQGSGALITGVVAGNIVGNMPALDGNALTNLNADNLGTGTLPDARFPATLPILNGSNLTNVPALLVGDGSALTLLNGNAIATGTVDSARLDTGVTAGNVIMVAAGDKLPQIDGSDLLNVPALLVGDGSGLTLLDADEIASGTLDGARFPATLPVADGSALTNLTATNLSGSIPLSNLVVKQVISYTKVNGWSTSSDTFVDVPDMEISVTTTQINSRLLIFGHLALSATSNYSWGGWHIRLTRDGTVLKVGTDTVGGNDEQGAMGGLTRSDPLHATHPAPFHEVDVPSAASGTTLVYKVQLAATHLFTGSTCTVHVNKSATPGAANGSGVGVSTITILEVAA</sequence>